<name>A0A2T0MCU1_9FLAO</name>
<dbReference type="EMBL" id="PVYX01000002">
    <property type="protein sequence ID" value="PRX55308.1"/>
    <property type="molecule type" value="Genomic_DNA"/>
</dbReference>
<dbReference type="SUPFAM" id="SSF47336">
    <property type="entry name" value="ACP-like"/>
    <property type="match status" value="1"/>
</dbReference>
<dbReference type="Gene3D" id="1.10.1200.10">
    <property type="entry name" value="ACP-like"/>
    <property type="match status" value="1"/>
</dbReference>
<evidence type="ECO:0000259" key="1">
    <source>
        <dbReference type="PROSITE" id="PS50075"/>
    </source>
</evidence>
<proteinExistence type="predicted"/>
<reference evidence="2 3" key="1">
    <citation type="submission" date="2018-03" db="EMBL/GenBank/DDBJ databases">
        <title>Genomic Encyclopedia of Archaeal and Bacterial Type Strains, Phase II (KMG-II): from individual species to whole genera.</title>
        <authorList>
            <person name="Goeker M."/>
        </authorList>
    </citation>
    <scope>NUCLEOTIDE SEQUENCE [LARGE SCALE GENOMIC DNA]</scope>
    <source>
        <strain evidence="2 3">DSM 25027</strain>
    </source>
</reference>
<accession>A0A2T0MCU1</accession>
<gene>
    <name evidence="2" type="ORF">CLV81_3717</name>
</gene>
<dbReference type="PROSITE" id="PS50075">
    <property type="entry name" value="CARRIER"/>
    <property type="match status" value="1"/>
</dbReference>
<protein>
    <submittedName>
        <fullName evidence="2">Acyl carrier protein</fullName>
    </submittedName>
</protein>
<dbReference type="InterPro" id="IPR009081">
    <property type="entry name" value="PP-bd_ACP"/>
</dbReference>
<dbReference type="AlphaFoldDB" id="A0A2T0MCU1"/>
<evidence type="ECO:0000313" key="3">
    <source>
        <dbReference type="Proteomes" id="UP000237640"/>
    </source>
</evidence>
<dbReference type="RefSeq" id="WP_106147067.1">
    <property type="nucleotide sequence ID" value="NZ_PVYX01000002.1"/>
</dbReference>
<dbReference type="Pfam" id="PF00550">
    <property type="entry name" value="PP-binding"/>
    <property type="match status" value="1"/>
</dbReference>
<sequence length="71" mass="7808">MENFLTSIAEILEEESVEFTDDLDSFDAWDSLTVLSIIALCDSEYGVALSAEEVDDSGTIQGLKDLIKSKM</sequence>
<feature type="domain" description="Carrier" evidence="1">
    <location>
        <begin position="1"/>
        <end position="71"/>
    </location>
</feature>
<dbReference type="InterPro" id="IPR036736">
    <property type="entry name" value="ACP-like_sf"/>
</dbReference>
<comment type="caution">
    <text evidence="2">The sequence shown here is derived from an EMBL/GenBank/DDBJ whole genome shotgun (WGS) entry which is preliminary data.</text>
</comment>
<dbReference type="Proteomes" id="UP000237640">
    <property type="component" value="Unassembled WGS sequence"/>
</dbReference>
<organism evidence="2 3">
    <name type="scientific">Flagellimonas meridianipacifica</name>
    <dbReference type="NCBI Taxonomy" id="1080225"/>
    <lineage>
        <taxon>Bacteria</taxon>
        <taxon>Pseudomonadati</taxon>
        <taxon>Bacteroidota</taxon>
        <taxon>Flavobacteriia</taxon>
        <taxon>Flavobacteriales</taxon>
        <taxon>Flavobacteriaceae</taxon>
        <taxon>Flagellimonas</taxon>
    </lineage>
</organism>
<evidence type="ECO:0000313" key="2">
    <source>
        <dbReference type="EMBL" id="PRX55308.1"/>
    </source>
</evidence>
<keyword evidence="3" id="KW-1185">Reference proteome</keyword>
<dbReference type="OrthoDB" id="675004at2"/>